<feature type="signal peptide" evidence="4">
    <location>
        <begin position="1"/>
        <end position="23"/>
    </location>
</feature>
<accession>A0ABT2NPZ3</accession>
<protein>
    <submittedName>
        <fullName evidence="6">HlyD family efflux transporter periplasmic adaptor subunit</fullName>
    </submittedName>
</protein>
<feature type="coiled-coil region" evidence="3">
    <location>
        <begin position="62"/>
        <end position="127"/>
    </location>
</feature>
<evidence type="ECO:0000259" key="5">
    <source>
        <dbReference type="Pfam" id="PF25881"/>
    </source>
</evidence>
<dbReference type="InterPro" id="IPR050465">
    <property type="entry name" value="UPF0194_transport"/>
</dbReference>
<organism evidence="6 7">
    <name type="scientific">Albidovulum sediminis</name>
    <dbReference type="NCBI Taxonomy" id="3066345"/>
    <lineage>
        <taxon>Bacteria</taxon>
        <taxon>Pseudomonadati</taxon>
        <taxon>Pseudomonadota</taxon>
        <taxon>Alphaproteobacteria</taxon>
        <taxon>Rhodobacterales</taxon>
        <taxon>Paracoccaceae</taxon>
        <taxon>Albidovulum</taxon>
    </lineage>
</organism>
<evidence type="ECO:0000256" key="1">
    <source>
        <dbReference type="ARBA" id="ARBA00004196"/>
    </source>
</evidence>
<keyword evidence="4" id="KW-0732">Signal</keyword>
<dbReference type="PANTHER" id="PTHR32347">
    <property type="entry name" value="EFFLUX SYSTEM COMPONENT YKNX-RELATED"/>
    <property type="match status" value="1"/>
</dbReference>
<comment type="subcellular location">
    <subcellularLocation>
        <location evidence="1">Cell envelope</location>
    </subcellularLocation>
</comment>
<feature type="chain" id="PRO_5046270791" evidence="4">
    <location>
        <begin position="24"/>
        <end position="315"/>
    </location>
</feature>
<dbReference type="Proteomes" id="UP001205601">
    <property type="component" value="Unassembled WGS sequence"/>
</dbReference>
<dbReference type="Gene3D" id="2.40.30.170">
    <property type="match status" value="1"/>
</dbReference>
<feature type="domain" description="YbhG-like alpha-helical hairpin" evidence="5">
    <location>
        <begin position="62"/>
        <end position="190"/>
    </location>
</feature>
<dbReference type="Pfam" id="PF25881">
    <property type="entry name" value="HH_YBHG"/>
    <property type="match status" value="1"/>
</dbReference>
<dbReference type="InterPro" id="IPR059052">
    <property type="entry name" value="HH_YbhG-like"/>
</dbReference>
<gene>
    <name evidence="6" type="ORF">N5I32_15900</name>
</gene>
<reference evidence="7" key="1">
    <citation type="submission" date="2023-07" db="EMBL/GenBank/DDBJ databases">
        <title>Defluviimonas sediminis sp. nov., isolated from mangrove sediment.</title>
        <authorList>
            <person name="Liu L."/>
            <person name="Li J."/>
            <person name="Huang Y."/>
            <person name="Pan J."/>
            <person name="Li M."/>
        </authorList>
    </citation>
    <scope>NUCLEOTIDE SEQUENCE [LARGE SCALE GENOMIC DNA]</scope>
    <source>
        <strain evidence="7">FT324</strain>
    </source>
</reference>
<keyword evidence="2 3" id="KW-0175">Coiled coil</keyword>
<dbReference type="Gene3D" id="2.40.50.100">
    <property type="match status" value="1"/>
</dbReference>
<dbReference type="Gene3D" id="1.10.287.470">
    <property type="entry name" value="Helix hairpin bin"/>
    <property type="match status" value="1"/>
</dbReference>
<proteinExistence type="predicted"/>
<comment type="caution">
    <text evidence="6">The sequence shown here is derived from an EMBL/GenBank/DDBJ whole genome shotgun (WGS) entry which is preliminary data.</text>
</comment>
<dbReference type="RefSeq" id="WP_261496896.1">
    <property type="nucleotide sequence ID" value="NZ_JAOCQF010000003.1"/>
</dbReference>
<dbReference type="PANTHER" id="PTHR32347:SF23">
    <property type="entry name" value="BLL5650 PROTEIN"/>
    <property type="match status" value="1"/>
</dbReference>
<evidence type="ECO:0000313" key="6">
    <source>
        <dbReference type="EMBL" id="MCT8331001.1"/>
    </source>
</evidence>
<sequence>MILCSIPLIASLFTACTPAPPFATGYVEGEYVLVAPVATAEVAEIPVRRGDRVVTGAILAVMEREDAEIALAESRAALARAESELANLKEGRRPEEIRVLEAALTSARAEAAERDRAAERLAQLAARGAATEAQRDDAATAAEVAHARVAQAEADLAVARLPARAQQIAAAEATVDGAGAALARAEWTLDKRRLTAPAPGIVADVIRTPGEIAGPSAPILSLLPDGAVKLRLYVPETLVSAVHPGDKLNFRCDGCPGTATATVTYVSDKVEFTPPVIYSRENRQKLVYLIEAAPDDGSGLKPGQIVDVTLPGAAR</sequence>
<dbReference type="EMBL" id="JAOCQF010000003">
    <property type="protein sequence ID" value="MCT8331001.1"/>
    <property type="molecule type" value="Genomic_DNA"/>
</dbReference>
<keyword evidence="7" id="KW-1185">Reference proteome</keyword>
<evidence type="ECO:0000313" key="7">
    <source>
        <dbReference type="Proteomes" id="UP001205601"/>
    </source>
</evidence>
<evidence type="ECO:0000256" key="3">
    <source>
        <dbReference type="SAM" id="Coils"/>
    </source>
</evidence>
<evidence type="ECO:0000256" key="2">
    <source>
        <dbReference type="ARBA" id="ARBA00023054"/>
    </source>
</evidence>
<name>A0ABT2NPZ3_9RHOB</name>
<evidence type="ECO:0000256" key="4">
    <source>
        <dbReference type="SAM" id="SignalP"/>
    </source>
</evidence>